<dbReference type="InterPro" id="IPR001870">
    <property type="entry name" value="B30.2/SPRY"/>
</dbReference>
<proteinExistence type="predicted"/>
<evidence type="ECO:0000313" key="9">
    <source>
        <dbReference type="Proteomes" id="UP000054560"/>
    </source>
</evidence>
<dbReference type="GeneID" id="25912265"/>
<keyword evidence="2 4" id="KW-0863">Zinc-finger</keyword>
<dbReference type="InterPro" id="IPR043136">
    <property type="entry name" value="B30.2/SPRY_sf"/>
</dbReference>
<feature type="domain" description="RING-type" evidence="6">
    <location>
        <begin position="497"/>
        <end position="532"/>
    </location>
</feature>
<dbReference type="InterPro" id="IPR003877">
    <property type="entry name" value="SPRY_dom"/>
</dbReference>
<evidence type="ECO:0000259" key="7">
    <source>
        <dbReference type="PROSITE" id="PS50188"/>
    </source>
</evidence>
<dbReference type="SUPFAM" id="SSF57850">
    <property type="entry name" value="RING/U-box"/>
    <property type="match status" value="1"/>
</dbReference>
<keyword evidence="3" id="KW-0862">Zinc</keyword>
<dbReference type="SUPFAM" id="SSF49899">
    <property type="entry name" value="Concanavalin A-like lectins/glucanases"/>
    <property type="match status" value="1"/>
</dbReference>
<evidence type="ECO:0000256" key="5">
    <source>
        <dbReference type="SAM" id="MobiDB-lite"/>
    </source>
</evidence>
<evidence type="ECO:0000256" key="4">
    <source>
        <dbReference type="PROSITE-ProRule" id="PRU00175"/>
    </source>
</evidence>
<dbReference type="PROSITE" id="PS50089">
    <property type="entry name" value="ZF_RING_2"/>
    <property type="match status" value="1"/>
</dbReference>
<reference evidence="8 9" key="1">
    <citation type="submission" date="2011-02" db="EMBL/GenBank/DDBJ databases">
        <title>The Genome Sequence of Sphaeroforma arctica JP610.</title>
        <authorList>
            <consortium name="The Broad Institute Genome Sequencing Platform"/>
            <person name="Russ C."/>
            <person name="Cuomo C."/>
            <person name="Young S.K."/>
            <person name="Zeng Q."/>
            <person name="Gargeya S."/>
            <person name="Alvarado L."/>
            <person name="Berlin A."/>
            <person name="Chapman S.B."/>
            <person name="Chen Z."/>
            <person name="Freedman E."/>
            <person name="Gellesch M."/>
            <person name="Goldberg J."/>
            <person name="Griggs A."/>
            <person name="Gujja S."/>
            <person name="Heilman E."/>
            <person name="Heiman D."/>
            <person name="Howarth C."/>
            <person name="Mehta T."/>
            <person name="Neiman D."/>
            <person name="Pearson M."/>
            <person name="Roberts A."/>
            <person name="Saif S."/>
            <person name="Shea T."/>
            <person name="Shenoy N."/>
            <person name="Sisk P."/>
            <person name="Stolte C."/>
            <person name="Sykes S."/>
            <person name="White J."/>
            <person name="Yandava C."/>
            <person name="Burger G."/>
            <person name="Gray M.W."/>
            <person name="Holland P.W.H."/>
            <person name="King N."/>
            <person name="Lang F.B.F."/>
            <person name="Roger A.J."/>
            <person name="Ruiz-Trillo I."/>
            <person name="Haas B."/>
            <person name="Nusbaum C."/>
            <person name="Birren B."/>
        </authorList>
    </citation>
    <scope>NUCLEOTIDE SEQUENCE [LARGE SCALE GENOMIC DNA]</scope>
    <source>
        <strain evidence="8 9">JP610</strain>
    </source>
</reference>
<dbReference type="InterPro" id="IPR013083">
    <property type="entry name" value="Znf_RING/FYVE/PHD"/>
</dbReference>
<dbReference type="GO" id="GO:0004842">
    <property type="term" value="F:ubiquitin-protein transferase activity"/>
    <property type="evidence" value="ECO:0007669"/>
    <property type="project" value="InterPro"/>
</dbReference>
<dbReference type="GO" id="GO:0005737">
    <property type="term" value="C:cytoplasm"/>
    <property type="evidence" value="ECO:0007669"/>
    <property type="project" value="TreeGrafter"/>
</dbReference>
<dbReference type="Gene3D" id="2.60.120.920">
    <property type="match status" value="1"/>
</dbReference>
<feature type="region of interest" description="Disordered" evidence="5">
    <location>
        <begin position="130"/>
        <end position="153"/>
    </location>
</feature>
<dbReference type="InterPro" id="IPR013320">
    <property type="entry name" value="ConA-like_dom_sf"/>
</dbReference>
<dbReference type="EMBL" id="KQ243457">
    <property type="protein sequence ID" value="KNC75720.1"/>
    <property type="molecule type" value="Genomic_DNA"/>
</dbReference>
<gene>
    <name evidence="8" type="ORF">SARC_11761</name>
</gene>
<evidence type="ECO:0000256" key="3">
    <source>
        <dbReference type="ARBA" id="ARBA00022833"/>
    </source>
</evidence>
<evidence type="ECO:0000256" key="1">
    <source>
        <dbReference type="ARBA" id="ARBA00022723"/>
    </source>
</evidence>
<evidence type="ECO:0000259" key="6">
    <source>
        <dbReference type="PROSITE" id="PS50089"/>
    </source>
</evidence>
<protein>
    <recommendedName>
        <fullName evidence="10">RING-type domain-containing protein</fullName>
    </recommendedName>
</protein>
<keyword evidence="1" id="KW-0479">Metal-binding</keyword>
<accession>A0A0L0FG40</accession>
<feature type="domain" description="B30.2/SPRY" evidence="7">
    <location>
        <begin position="247"/>
        <end position="438"/>
    </location>
</feature>
<dbReference type="Pfam" id="PF13920">
    <property type="entry name" value="zf-C3HC4_3"/>
    <property type="match status" value="1"/>
</dbReference>
<dbReference type="STRING" id="667725.A0A0L0FG40"/>
<evidence type="ECO:0008006" key="10">
    <source>
        <dbReference type="Google" id="ProtNLM"/>
    </source>
</evidence>
<dbReference type="Proteomes" id="UP000054560">
    <property type="component" value="Unassembled WGS sequence"/>
</dbReference>
<dbReference type="AlphaFoldDB" id="A0A0L0FG40"/>
<dbReference type="RefSeq" id="XP_014149622.1">
    <property type="nucleotide sequence ID" value="XM_014294147.1"/>
</dbReference>
<dbReference type="GO" id="GO:0051603">
    <property type="term" value="P:proteolysis involved in protein catabolic process"/>
    <property type="evidence" value="ECO:0007669"/>
    <property type="project" value="TreeGrafter"/>
</dbReference>
<dbReference type="PANTHER" id="PTHR13363">
    <property type="entry name" value="RING FINGER AND SRY DOMAIN-CONTAINING"/>
    <property type="match status" value="1"/>
</dbReference>
<dbReference type="PROSITE" id="PS50188">
    <property type="entry name" value="B302_SPRY"/>
    <property type="match status" value="1"/>
</dbReference>
<dbReference type="SMART" id="SM00449">
    <property type="entry name" value="SPRY"/>
    <property type="match status" value="1"/>
</dbReference>
<organism evidence="8 9">
    <name type="scientific">Sphaeroforma arctica JP610</name>
    <dbReference type="NCBI Taxonomy" id="667725"/>
    <lineage>
        <taxon>Eukaryota</taxon>
        <taxon>Ichthyosporea</taxon>
        <taxon>Ichthyophonida</taxon>
        <taxon>Sphaeroforma</taxon>
    </lineage>
</organism>
<feature type="compositionally biased region" description="Low complexity" evidence="5">
    <location>
        <begin position="137"/>
        <end position="148"/>
    </location>
</feature>
<keyword evidence="9" id="KW-1185">Reference proteome</keyword>
<dbReference type="Pfam" id="PF00622">
    <property type="entry name" value="SPRY"/>
    <property type="match status" value="1"/>
</dbReference>
<evidence type="ECO:0000313" key="8">
    <source>
        <dbReference type="EMBL" id="KNC75720.1"/>
    </source>
</evidence>
<sequence>GVRQVLKGVLISLDARHCSDGPVVPPPHSMSSSADVLTPTYTGANGSEFPGHGAGVEASVRNCDTTASRGSELVAVKELAAHDLENEAPGPENGARTGANVNTNTRRYSSARTPSSTSRTIFIHPTMRSTSLQATGSRSLSNMSSPSSDQHMDAIHPRARAASFSQSGTDTPSHRAPLHCTTEVEKMERNIRTRRYSLRSLLSKISRTGMRYDIAKKCSSCGDDRDEPSAHHVAQQLAFCATWALDNSFFALDDLLLSRPLLLGKPYMLDHSECGRHVKISADGLEVRNDTHEFESIRGGMGVSQGCYYYETQVLGPFCFQIGWTTGSVTYYQGGDGVGDDVGSVGYDPVRQLLWSNRGTDDKTVPAQASRPMQSGDVLGFYIELFERAKYGRYTFALNGEVVVSLHSRFPVSPETRYYPAASFNYQHLRFNFGQRPFKFEPPPHYEPLDACVHQGDYNFGLARIPSAYTRHHEHIEILKGRASGRTPTPLEGINECQICFEKEADVTIMPCTHDSMCMSCLLRCTHCPMCRVPIEDRLTSERLHKYQEAA</sequence>
<name>A0A0L0FG40_9EUKA</name>
<dbReference type="GO" id="GO:0008270">
    <property type="term" value="F:zinc ion binding"/>
    <property type="evidence" value="ECO:0007669"/>
    <property type="project" value="UniProtKB-KW"/>
</dbReference>
<dbReference type="eggNOG" id="KOG2242">
    <property type="taxonomic scope" value="Eukaryota"/>
</dbReference>
<dbReference type="PANTHER" id="PTHR13363:SF6">
    <property type="entry name" value="RING FINGER AND SPRY DOMAIN-CONTAINING PROTEIN 1"/>
    <property type="match status" value="1"/>
</dbReference>
<feature type="non-terminal residue" evidence="8">
    <location>
        <position position="1"/>
    </location>
</feature>
<dbReference type="InterPro" id="IPR045129">
    <property type="entry name" value="RNF123/RKP/RSPRY1"/>
</dbReference>
<dbReference type="InterPro" id="IPR001841">
    <property type="entry name" value="Znf_RING"/>
</dbReference>
<evidence type="ECO:0000256" key="2">
    <source>
        <dbReference type="ARBA" id="ARBA00022771"/>
    </source>
</evidence>
<dbReference type="Gene3D" id="3.30.40.10">
    <property type="entry name" value="Zinc/RING finger domain, C3HC4 (zinc finger)"/>
    <property type="match status" value="1"/>
</dbReference>
<dbReference type="SMART" id="SM00184">
    <property type="entry name" value="RING"/>
    <property type="match status" value="1"/>
</dbReference>
<dbReference type="OrthoDB" id="2967263at2759"/>